<reference evidence="2" key="1">
    <citation type="journal article" date="2012" name="Mol. Plant Microbe Interact.">
        <title>A highly conserved effector in Fusarium oxysporum is required for full virulence on Arabidopsis.</title>
        <authorList>
            <person name="Thatcher L.F."/>
            <person name="Gardiner D.M."/>
            <person name="Kazan K."/>
            <person name="Manners J."/>
        </authorList>
    </citation>
    <scope>NUCLEOTIDE SEQUENCE [LARGE SCALE GENOMIC DNA]</scope>
    <source>
        <strain evidence="2">Fo5176</strain>
    </source>
</reference>
<evidence type="ECO:0008006" key="3">
    <source>
        <dbReference type="Google" id="ProtNLM"/>
    </source>
</evidence>
<proteinExistence type="predicted"/>
<dbReference type="PANTHER" id="PTHR10622">
    <property type="entry name" value="HET DOMAIN-CONTAINING PROTEIN"/>
    <property type="match status" value="1"/>
</dbReference>
<dbReference type="STRING" id="426428.A0A0D2XLQ5"/>
<reference evidence="1" key="2">
    <citation type="submission" date="2025-08" db="UniProtKB">
        <authorList>
            <consortium name="EnsemblFungi"/>
        </authorList>
    </citation>
    <scope>IDENTIFICATION</scope>
    <source>
        <strain evidence="1">4287 / CBS 123668 / FGSC 9935 / NRRL 34936</strain>
    </source>
</reference>
<evidence type="ECO:0000313" key="1">
    <source>
        <dbReference type="EnsemblFungi" id="FOXG_04879P0"/>
    </source>
</evidence>
<dbReference type="EnsemblFungi" id="FOXG_04879T0">
    <property type="protein sequence ID" value="FOXG_04879P0"/>
    <property type="gene ID" value="FOXG_04879"/>
</dbReference>
<organism evidence="1 2">
    <name type="scientific">Fusarium oxysporum (strain Fo5176)</name>
    <name type="common">Fusarium vascular wilt</name>
    <dbReference type="NCBI Taxonomy" id="660025"/>
    <lineage>
        <taxon>Eukaryota</taxon>
        <taxon>Fungi</taxon>
        <taxon>Dikarya</taxon>
        <taxon>Ascomycota</taxon>
        <taxon>Pezizomycotina</taxon>
        <taxon>Sordariomycetes</taxon>
        <taxon>Hypocreomycetidae</taxon>
        <taxon>Hypocreales</taxon>
        <taxon>Nectriaceae</taxon>
        <taxon>Fusarium</taxon>
        <taxon>Fusarium oxysporum species complex</taxon>
    </lineage>
</organism>
<dbReference type="Proteomes" id="UP000002489">
    <property type="component" value="Unassembled WGS sequence"/>
</dbReference>
<protein>
    <recommendedName>
        <fullName evidence="3">Heterokaryon incompatibility domain-containing protein</fullName>
    </recommendedName>
</protein>
<evidence type="ECO:0000313" key="2">
    <source>
        <dbReference type="Proteomes" id="UP000002489"/>
    </source>
</evidence>
<sequence length="93" mass="10451">MRLINTKTLELHEFFNDNVPPYAILSHTWGTEEVTFQDWQNHQVAVSKQGYLKIKNACQERADVFTSSGQPLVYSRLDTPGTDSATAYGVLCG</sequence>
<name>A0A0D2XLQ5_FUSOF</name>
<accession>A0A0D2XLQ5</accession>
<dbReference type="AlphaFoldDB" id="A0A0D2XLQ5"/>
<dbReference type="PANTHER" id="PTHR10622:SF10">
    <property type="entry name" value="HET DOMAIN-CONTAINING PROTEIN"/>
    <property type="match status" value="1"/>
</dbReference>